<dbReference type="PANTHER" id="PTHR12993:SF26">
    <property type="entry name" value="1D-MYO-INOSITOL 2-ACETAMIDO-2-DEOXY-ALPHA-D-GLUCOPYRANOSIDE DEACETYLASE"/>
    <property type="match status" value="1"/>
</dbReference>
<dbReference type="HAMAP" id="MF_01696">
    <property type="entry name" value="MshB"/>
    <property type="match status" value="1"/>
</dbReference>
<dbReference type="Proteomes" id="UP000262882">
    <property type="component" value="Unassembled WGS sequence"/>
</dbReference>
<keyword evidence="3 4" id="KW-0862">Zinc</keyword>
<keyword evidence="2 4" id="KW-0378">Hydrolase</keyword>
<dbReference type="AlphaFoldDB" id="A0A372GHC1"/>
<gene>
    <name evidence="4 5" type="primary">mshB</name>
    <name evidence="5" type="ORF">D0T12_14740</name>
</gene>
<reference evidence="5 6" key="1">
    <citation type="submission" date="2018-08" db="EMBL/GenBank/DDBJ databases">
        <title>Actinomadura spongicola sp. nov., isolated from marine sponge Leucetta chagosensis.</title>
        <authorList>
            <person name="Li L."/>
            <person name="Lin H.W."/>
        </authorList>
    </citation>
    <scope>NUCLEOTIDE SEQUENCE [LARGE SCALE GENOMIC DNA]</scope>
    <source>
        <strain evidence="5 6">LHW52907</strain>
    </source>
</reference>
<dbReference type="GO" id="GO:0008270">
    <property type="term" value="F:zinc ion binding"/>
    <property type="evidence" value="ECO:0007669"/>
    <property type="project" value="UniProtKB-UniRule"/>
</dbReference>
<feature type="binding site" evidence="4">
    <location>
        <position position="15"/>
    </location>
    <ligand>
        <name>Zn(2+)</name>
        <dbReference type="ChEBI" id="CHEBI:29105"/>
    </ligand>
</feature>
<comment type="similarity">
    <text evidence="4">Belongs to the MshB deacetylase family.</text>
</comment>
<keyword evidence="1 4" id="KW-0479">Metal-binding</keyword>
<evidence type="ECO:0000256" key="3">
    <source>
        <dbReference type="ARBA" id="ARBA00022833"/>
    </source>
</evidence>
<dbReference type="OrthoDB" id="158614at2"/>
<dbReference type="RefSeq" id="WP_117400117.1">
    <property type="nucleotide sequence ID" value="NZ_QVNQ01000004.1"/>
</dbReference>
<dbReference type="Pfam" id="PF02585">
    <property type="entry name" value="PIG-L"/>
    <property type="match status" value="1"/>
</dbReference>
<keyword evidence="6" id="KW-1185">Reference proteome</keyword>
<dbReference type="GO" id="GO:0010125">
    <property type="term" value="P:mycothiol biosynthetic process"/>
    <property type="evidence" value="ECO:0007669"/>
    <property type="project" value="UniProtKB-UniRule"/>
</dbReference>
<dbReference type="NCBIfam" id="TIGR03445">
    <property type="entry name" value="mycothiol_MshB"/>
    <property type="match status" value="1"/>
</dbReference>
<comment type="cofactor">
    <cofactor evidence="4">
        <name>Zn(2+)</name>
        <dbReference type="ChEBI" id="CHEBI:29105"/>
    </cofactor>
    <text evidence="4">Binds 1 zinc ion per subunit.</text>
</comment>
<dbReference type="InterPro" id="IPR024078">
    <property type="entry name" value="LmbE-like_dom_sf"/>
</dbReference>
<dbReference type="Gene3D" id="3.40.50.10320">
    <property type="entry name" value="LmbE-like"/>
    <property type="match status" value="1"/>
</dbReference>
<protein>
    <recommendedName>
        <fullName evidence="4">1D-myo-inositol 2-acetamido-2-deoxy-alpha-D-glucopyranoside deacetylase</fullName>
        <shortName evidence="4">GlcNAc-Ins deacetylase</shortName>
        <ecNumber evidence="4">3.5.1.103</ecNumber>
    </recommendedName>
    <alternativeName>
        <fullName evidence="4">N-acetyl-1-D-myo-inositol-2-amino-2-deoxy-alpha-D-glucopyranoside deacetylase</fullName>
    </alternativeName>
</protein>
<evidence type="ECO:0000256" key="1">
    <source>
        <dbReference type="ARBA" id="ARBA00022723"/>
    </source>
</evidence>
<evidence type="ECO:0000313" key="6">
    <source>
        <dbReference type="Proteomes" id="UP000262882"/>
    </source>
</evidence>
<organism evidence="5 6">
    <name type="scientific">Actinomadura spongiicola</name>
    <dbReference type="NCBI Taxonomy" id="2303421"/>
    <lineage>
        <taxon>Bacteria</taxon>
        <taxon>Bacillati</taxon>
        <taxon>Actinomycetota</taxon>
        <taxon>Actinomycetes</taxon>
        <taxon>Streptosporangiales</taxon>
        <taxon>Thermomonosporaceae</taxon>
        <taxon>Actinomadura</taxon>
    </lineage>
</organism>
<feature type="binding site" evidence="4">
    <location>
        <position position="12"/>
    </location>
    <ligand>
        <name>Zn(2+)</name>
        <dbReference type="ChEBI" id="CHEBI:29105"/>
    </ligand>
</feature>
<feature type="binding site" evidence="4">
    <location>
        <position position="147"/>
    </location>
    <ligand>
        <name>Zn(2+)</name>
        <dbReference type="ChEBI" id="CHEBI:29105"/>
    </ligand>
</feature>
<evidence type="ECO:0000256" key="2">
    <source>
        <dbReference type="ARBA" id="ARBA00022801"/>
    </source>
</evidence>
<comment type="caution">
    <text evidence="5">The sequence shown here is derived from an EMBL/GenBank/DDBJ whole genome shotgun (WGS) entry which is preliminary data.</text>
</comment>
<evidence type="ECO:0000313" key="5">
    <source>
        <dbReference type="EMBL" id="RFS84778.1"/>
    </source>
</evidence>
<dbReference type="EC" id="3.5.1.103" evidence="4"/>
<name>A0A372GHC1_9ACTN</name>
<comment type="catalytic activity">
    <reaction evidence="4">
        <text>1D-myo-inositol 2-acetamido-2-deoxy-alpha-D-glucopyranoside + H2O = 1D-myo-inositol 2-amino-2-deoxy-alpha-D-glucopyranoside + acetate</text>
        <dbReference type="Rhea" id="RHEA:26180"/>
        <dbReference type="ChEBI" id="CHEBI:15377"/>
        <dbReference type="ChEBI" id="CHEBI:30089"/>
        <dbReference type="ChEBI" id="CHEBI:52442"/>
        <dbReference type="ChEBI" id="CHEBI:58886"/>
        <dbReference type="EC" id="3.5.1.103"/>
    </reaction>
</comment>
<evidence type="ECO:0000256" key="4">
    <source>
        <dbReference type="HAMAP-Rule" id="MF_01696"/>
    </source>
</evidence>
<sequence>MKEPRILFVHAHPDDESIGTGATMAKYAAEGAHVCLVTCTLGEEGEVIPEDLRHLASDKEDRLGEHRIGELAAACDALGVSDHRFLGGPGRWRDSGMMGAPTNDDPRCFWRADVGAAAPDLAAVIREVRPQVIVTYDERGNYGHPDHIQAHRVTRRAFELAADPSHEDGAEPWRVAKFYAYATPRTVLARAIAVMREAKLPFARVAGLDELGSGVPDGQVTTVVDARAHLPAKLAALRAHRTQIVVAPEQVGPFFALSNNLGQQAFGTEYYILQAGERGPVGPGRREPDLFAGLPVALGRPAGTGDGAR</sequence>
<dbReference type="SUPFAM" id="SSF102588">
    <property type="entry name" value="LmbE-like"/>
    <property type="match status" value="1"/>
</dbReference>
<accession>A0A372GHC1</accession>
<dbReference type="InterPro" id="IPR017810">
    <property type="entry name" value="Mycothiol_biosynthesis_MshB"/>
</dbReference>
<proteinExistence type="inferred from homology"/>
<dbReference type="PANTHER" id="PTHR12993">
    <property type="entry name" value="N-ACETYLGLUCOSAMINYL-PHOSPHATIDYLINOSITOL DE-N-ACETYLASE-RELATED"/>
    <property type="match status" value="1"/>
</dbReference>
<dbReference type="GO" id="GO:0035595">
    <property type="term" value="F:N-acetylglucosaminylinositol deacetylase activity"/>
    <property type="evidence" value="ECO:0007669"/>
    <property type="project" value="UniProtKB-EC"/>
</dbReference>
<comment type="function">
    <text evidence="4">Catalyzes the deacetylation of 1D-myo-inositol 2-acetamido-2-deoxy-alpha-D-glucopyranoside (GlcNAc-Ins) in the mycothiol biosynthesis pathway.</text>
</comment>
<dbReference type="InterPro" id="IPR003737">
    <property type="entry name" value="GlcNAc_PI_deacetylase-related"/>
</dbReference>
<dbReference type="EMBL" id="QVNQ01000004">
    <property type="protein sequence ID" value="RFS84778.1"/>
    <property type="molecule type" value="Genomic_DNA"/>
</dbReference>